<evidence type="ECO:0000313" key="2">
    <source>
        <dbReference type="Proteomes" id="UP000789920"/>
    </source>
</evidence>
<evidence type="ECO:0000313" key="1">
    <source>
        <dbReference type="EMBL" id="CAG8460734.1"/>
    </source>
</evidence>
<proteinExistence type="predicted"/>
<gene>
    <name evidence="1" type="ORF">RPERSI_LOCUS145</name>
</gene>
<reference evidence="1" key="1">
    <citation type="submission" date="2021-06" db="EMBL/GenBank/DDBJ databases">
        <authorList>
            <person name="Kallberg Y."/>
            <person name="Tangrot J."/>
            <person name="Rosling A."/>
        </authorList>
    </citation>
    <scope>NUCLEOTIDE SEQUENCE</scope>
    <source>
        <strain evidence="1">MA461A</strain>
    </source>
</reference>
<accession>A0ACA9KAB0</accession>
<organism evidence="1 2">
    <name type="scientific">Racocetra persica</name>
    <dbReference type="NCBI Taxonomy" id="160502"/>
    <lineage>
        <taxon>Eukaryota</taxon>
        <taxon>Fungi</taxon>
        <taxon>Fungi incertae sedis</taxon>
        <taxon>Mucoromycota</taxon>
        <taxon>Glomeromycotina</taxon>
        <taxon>Glomeromycetes</taxon>
        <taxon>Diversisporales</taxon>
        <taxon>Gigasporaceae</taxon>
        <taxon>Racocetra</taxon>
    </lineage>
</organism>
<sequence>MTPEENLYRLVAESKAKSLGDFDDSIVTRYGELLWFTVPDKEQGKIKEQFQNIADEVITILTPCSPEPTTLPITSTDQ</sequence>
<comment type="caution">
    <text evidence="1">The sequence shown here is derived from an EMBL/GenBank/DDBJ whole genome shotgun (WGS) entry which is preliminary data.</text>
</comment>
<name>A0ACA9KAB0_9GLOM</name>
<keyword evidence="2" id="KW-1185">Reference proteome</keyword>
<dbReference type="Proteomes" id="UP000789920">
    <property type="component" value="Unassembled WGS sequence"/>
</dbReference>
<dbReference type="EMBL" id="CAJVQC010000099">
    <property type="protein sequence ID" value="CAG8460734.1"/>
    <property type="molecule type" value="Genomic_DNA"/>
</dbReference>
<protein>
    <submittedName>
        <fullName evidence="1">8209_t:CDS:1</fullName>
    </submittedName>
</protein>